<name>A0A853IFV6_9GAMM</name>
<dbReference type="AlphaFoldDB" id="A0A853IFV6"/>
<dbReference type="RefSeq" id="WP_180570431.1">
    <property type="nucleotide sequence ID" value="NZ_JACCKB010000041.1"/>
</dbReference>
<gene>
    <name evidence="2" type="ORF">H0A36_20375</name>
</gene>
<dbReference type="EMBL" id="JACCKB010000041">
    <property type="protein sequence ID" value="NYZ68377.1"/>
    <property type="molecule type" value="Genomic_DNA"/>
</dbReference>
<dbReference type="Pfam" id="PF01037">
    <property type="entry name" value="AsnC_trans_reg"/>
    <property type="match status" value="1"/>
</dbReference>
<keyword evidence="3" id="KW-1185">Reference proteome</keyword>
<evidence type="ECO:0000313" key="2">
    <source>
        <dbReference type="EMBL" id="NYZ68377.1"/>
    </source>
</evidence>
<protein>
    <submittedName>
        <fullName evidence="2">Lrp/AsnC family transcriptional regulator</fullName>
    </submittedName>
</protein>
<proteinExistence type="predicted"/>
<feature type="domain" description="Transcription regulator AsnC/Lrp ligand binding" evidence="1">
    <location>
        <begin position="9"/>
        <end position="53"/>
    </location>
</feature>
<evidence type="ECO:0000313" key="3">
    <source>
        <dbReference type="Proteomes" id="UP000569732"/>
    </source>
</evidence>
<accession>A0A853IFV6</accession>
<dbReference type="Proteomes" id="UP000569732">
    <property type="component" value="Unassembled WGS sequence"/>
</dbReference>
<dbReference type="SUPFAM" id="SSF54909">
    <property type="entry name" value="Dimeric alpha+beta barrel"/>
    <property type="match status" value="1"/>
</dbReference>
<evidence type="ECO:0000259" key="1">
    <source>
        <dbReference type="Pfam" id="PF01037"/>
    </source>
</evidence>
<comment type="caution">
    <text evidence="2">The sequence shown here is derived from an EMBL/GenBank/DDBJ whole genome shotgun (WGS) entry which is preliminary data.</text>
</comment>
<sequence length="65" mass="7466">MSNHFYNPYYVAAECDFILVLTVATIADYELLTRKLFFDNPNIKRFRTFVVMESVKASLAVPLAS</sequence>
<reference evidence="2 3" key="1">
    <citation type="submission" date="2020-07" db="EMBL/GenBank/DDBJ databases">
        <title>Endozoicomonas sp. nov., isolated from sediment.</title>
        <authorList>
            <person name="Gu T."/>
        </authorList>
    </citation>
    <scope>NUCLEOTIDE SEQUENCE [LARGE SCALE GENOMIC DNA]</scope>
    <source>
        <strain evidence="2 3">SM1973</strain>
    </source>
</reference>
<dbReference type="InterPro" id="IPR011008">
    <property type="entry name" value="Dimeric_a/b-barrel"/>
</dbReference>
<dbReference type="Gene3D" id="3.30.70.920">
    <property type="match status" value="1"/>
</dbReference>
<organism evidence="2 3">
    <name type="scientific">Spartinivicinus marinus</name>
    <dbReference type="NCBI Taxonomy" id="2994442"/>
    <lineage>
        <taxon>Bacteria</taxon>
        <taxon>Pseudomonadati</taxon>
        <taxon>Pseudomonadota</taxon>
        <taxon>Gammaproteobacteria</taxon>
        <taxon>Oceanospirillales</taxon>
        <taxon>Zooshikellaceae</taxon>
        <taxon>Spartinivicinus</taxon>
    </lineage>
</organism>
<dbReference type="InterPro" id="IPR019887">
    <property type="entry name" value="Tscrpt_reg_AsnC/Lrp_C"/>
</dbReference>